<keyword evidence="3" id="KW-1185">Reference proteome</keyword>
<organism evidence="2 3">
    <name type="scientific">Bacteroides caecicola</name>
    <dbReference type="NCBI Taxonomy" id="1462569"/>
    <lineage>
        <taxon>Bacteria</taxon>
        <taxon>Pseudomonadati</taxon>
        <taxon>Bacteroidota</taxon>
        <taxon>Bacteroidia</taxon>
        <taxon>Bacteroidales</taxon>
        <taxon>Bacteroidaceae</taxon>
        <taxon>Bacteroides</taxon>
    </lineage>
</organism>
<dbReference type="Pfam" id="PF15869">
    <property type="entry name" value="TolB_like"/>
    <property type="match status" value="1"/>
</dbReference>
<reference evidence="2 3" key="1">
    <citation type="journal article" date="2021" name="Sci. Rep.">
        <title>The distribution of antibiotic resistance genes in chicken gut microbiota commensals.</title>
        <authorList>
            <person name="Juricova H."/>
            <person name="Matiasovicova J."/>
            <person name="Kubasova T."/>
            <person name="Cejkova D."/>
            <person name="Rychlik I."/>
        </authorList>
    </citation>
    <scope>NUCLEOTIDE SEQUENCE [LARGE SCALE GENOMIC DNA]</scope>
    <source>
        <strain evidence="2 3">An768</strain>
    </source>
</reference>
<name>A0ABS2F828_9BACE</name>
<dbReference type="Proteomes" id="UP000782117">
    <property type="component" value="Unassembled WGS sequence"/>
</dbReference>
<feature type="chain" id="PRO_5045677158" description="6-bladed beta-propeller" evidence="1">
    <location>
        <begin position="22"/>
        <end position="358"/>
    </location>
</feature>
<evidence type="ECO:0000256" key="1">
    <source>
        <dbReference type="SAM" id="SignalP"/>
    </source>
</evidence>
<comment type="caution">
    <text evidence="2">The sequence shown here is derived from an EMBL/GenBank/DDBJ whole genome shotgun (WGS) entry which is preliminary data.</text>
</comment>
<accession>A0ABS2F828</accession>
<feature type="signal peptide" evidence="1">
    <location>
        <begin position="1"/>
        <end position="21"/>
    </location>
</feature>
<dbReference type="RefSeq" id="WP_204500006.1">
    <property type="nucleotide sequence ID" value="NZ_JACJKJ010000006.1"/>
</dbReference>
<protein>
    <recommendedName>
        <fullName evidence="4">6-bladed beta-propeller</fullName>
    </recommendedName>
</protein>
<evidence type="ECO:0008006" key="4">
    <source>
        <dbReference type="Google" id="ProtNLM"/>
    </source>
</evidence>
<dbReference type="SUPFAM" id="SSF101898">
    <property type="entry name" value="NHL repeat"/>
    <property type="match status" value="1"/>
</dbReference>
<sequence>MKLRLFLGSALLLIVSSCNYSANKKITDLFEGKESLIKSECFLSLEKDSVRTPYMFTCLKNELLFVDIHQESFLSEFDKNTGKWLRYSLLRGNGPNEYIHLSNMTSINDNLFVWDSGKSFIDILKLEDDTLIVSNHVYIGSDSCLVSAFQICPIDENYFVASGIIKNNRFVILDSEGRFYSSFGNYPFSKRSDDEEDYITQAFAHQGSIICSPDKKRLVAGNMMGDAISFFDISDLKSPKLCKEYDYVTPKYKILEKNSVAFDKECIIGFINLVASSQYCIGLYNGEKSSSSQYKNSFGGNKLLFFDWDGTPLSLIKLDMKYSCLAIDNENERLFLLGVDPESLEYRLDMIDLNQLSF</sequence>
<gene>
    <name evidence="2" type="ORF">H6A24_07080</name>
</gene>
<dbReference type="EMBL" id="JACJKJ010000006">
    <property type="protein sequence ID" value="MBM6806261.1"/>
    <property type="molecule type" value="Genomic_DNA"/>
</dbReference>
<dbReference type="PROSITE" id="PS51257">
    <property type="entry name" value="PROKAR_LIPOPROTEIN"/>
    <property type="match status" value="1"/>
</dbReference>
<keyword evidence="1" id="KW-0732">Signal</keyword>
<evidence type="ECO:0000313" key="2">
    <source>
        <dbReference type="EMBL" id="MBM6806261.1"/>
    </source>
</evidence>
<proteinExistence type="predicted"/>
<evidence type="ECO:0000313" key="3">
    <source>
        <dbReference type="Proteomes" id="UP000782117"/>
    </source>
</evidence>